<dbReference type="RefSeq" id="WP_425307529.1">
    <property type="nucleotide sequence ID" value="NZ_CP154795.1"/>
</dbReference>
<dbReference type="Proteomes" id="UP001442841">
    <property type="component" value="Chromosome"/>
</dbReference>
<evidence type="ECO:0000313" key="5">
    <source>
        <dbReference type="Proteomes" id="UP001442841"/>
    </source>
</evidence>
<dbReference type="PANTHER" id="PTHR48083">
    <property type="entry name" value="MEDIUM-CHAIN SPECIFIC ACYL-COA DEHYDROGENASE, MITOCHONDRIAL-RELATED"/>
    <property type="match status" value="1"/>
</dbReference>
<dbReference type="SUPFAM" id="SSF56645">
    <property type="entry name" value="Acyl-CoA dehydrogenase NM domain-like"/>
    <property type="match status" value="1"/>
</dbReference>
<protein>
    <submittedName>
        <fullName evidence="4">Hydroxylase</fullName>
    </submittedName>
</protein>
<keyword evidence="2" id="KW-0812">Transmembrane</keyword>
<keyword evidence="1" id="KW-0560">Oxidoreductase</keyword>
<dbReference type="Gene3D" id="2.40.110.10">
    <property type="entry name" value="Butyryl-CoA Dehydrogenase, subunit A, domain 2"/>
    <property type="match status" value="1"/>
</dbReference>
<feature type="transmembrane region" description="Helical" evidence="2">
    <location>
        <begin position="240"/>
        <end position="262"/>
    </location>
</feature>
<dbReference type="Pfam" id="PF08028">
    <property type="entry name" value="Acyl-CoA_dh_2"/>
    <property type="match status" value="1"/>
</dbReference>
<dbReference type="InterPro" id="IPR036250">
    <property type="entry name" value="AcylCo_DH-like_C"/>
</dbReference>
<dbReference type="InterPro" id="IPR037069">
    <property type="entry name" value="AcylCoA_DH/ox_N_sf"/>
</dbReference>
<accession>A0ABZ3FKD7</accession>
<feature type="transmembrane region" description="Helical" evidence="2">
    <location>
        <begin position="282"/>
        <end position="300"/>
    </location>
</feature>
<dbReference type="Gene3D" id="1.20.140.10">
    <property type="entry name" value="Butyryl-CoA Dehydrogenase, subunit A, domain 3"/>
    <property type="match status" value="1"/>
</dbReference>
<sequence length="397" mass="43398">MTRAMDDETRRVFEKIEEYASVWEETAAATEAEGHLTAESAAKVKETGVVRMLQPKEFGGMESHPVDYLKAVLEIGVRDGSAGWVAGVVGIHPHELAQGTRQLQEELWGEDPDTWIASPYMPGGRAIPVDGGYRFSGRWQFSSGTDHCTWVTIGGLICDADGKPVPGKAAHHFCLPREDYEIVEGSWEVMGLKGTGSKDLIVNDVFVPEHRVIDTEPVTDGAGSTDPARDTPLYRMPRNIMFSGAITGATLALAKGALMSFVDWTQSRTNRFGNASTDPFQLFALAAAGADIDASILVLLNDIERAYDKVAAGQQLSFSERAEIRRNQVRASHRAAAAANDVFKVAGGSQLHLSNPMQRRWRDSQAALHHIQNQEAPLYHAYGLDLFGHEVKTAVKI</sequence>
<evidence type="ECO:0000256" key="2">
    <source>
        <dbReference type="SAM" id="Phobius"/>
    </source>
</evidence>
<dbReference type="Gene3D" id="1.10.540.10">
    <property type="entry name" value="Acyl-CoA dehydrogenase/oxidase, N-terminal domain"/>
    <property type="match status" value="1"/>
</dbReference>
<gene>
    <name evidence="4" type="ORF">AADG42_01780</name>
</gene>
<evidence type="ECO:0000313" key="4">
    <source>
        <dbReference type="EMBL" id="XAN06090.1"/>
    </source>
</evidence>
<dbReference type="InterPro" id="IPR046373">
    <property type="entry name" value="Acyl-CoA_Oxase/DH_mid-dom_sf"/>
</dbReference>
<dbReference type="InterPro" id="IPR009100">
    <property type="entry name" value="AcylCoA_DH/oxidase_NM_dom_sf"/>
</dbReference>
<proteinExistence type="predicted"/>
<reference evidence="4 5" key="1">
    <citation type="submission" date="2024-04" db="EMBL/GenBank/DDBJ databases">
        <title>Isolation of an actinomycete strain from pig manure.</title>
        <authorList>
            <person name="Gong T."/>
            <person name="Yu Z."/>
            <person name="An M."/>
            <person name="Wei C."/>
            <person name="Yang W."/>
            <person name="Liu L."/>
        </authorList>
    </citation>
    <scope>NUCLEOTIDE SEQUENCE [LARGE SCALE GENOMIC DNA]</scope>
    <source>
        <strain evidence="4 5">ZF39</strain>
    </source>
</reference>
<dbReference type="PANTHER" id="PTHR48083:SF19">
    <property type="entry name" value="FLAVIN-DEPENDENT MONOOXYGENASE, OXYGENASE SUBUNIT HSAA"/>
    <property type="match status" value="1"/>
</dbReference>
<organism evidence="4 5">
    <name type="scientific">Ammonicoccus fulvus</name>
    <dbReference type="NCBI Taxonomy" id="3138240"/>
    <lineage>
        <taxon>Bacteria</taxon>
        <taxon>Bacillati</taxon>
        <taxon>Actinomycetota</taxon>
        <taxon>Actinomycetes</taxon>
        <taxon>Propionibacteriales</taxon>
        <taxon>Propionibacteriaceae</taxon>
        <taxon>Ammonicoccus</taxon>
    </lineage>
</organism>
<dbReference type="EMBL" id="CP154795">
    <property type="protein sequence ID" value="XAN06090.1"/>
    <property type="molecule type" value="Genomic_DNA"/>
</dbReference>
<dbReference type="SUPFAM" id="SSF47203">
    <property type="entry name" value="Acyl-CoA dehydrogenase C-terminal domain-like"/>
    <property type="match status" value="1"/>
</dbReference>
<dbReference type="PIRSF" id="PIRSF016578">
    <property type="entry name" value="HsaA"/>
    <property type="match status" value="1"/>
</dbReference>
<name>A0ABZ3FKD7_9ACTN</name>
<keyword evidence="2" id="KW-1133">Transmembrane helix</keyword>
<keyword evidence="5" id="KW-1185">Reference proteome</keyword>
<keyword evidence="2" id="KW-0472">Membrane</keyword>
<evidence type="ECO:0000259" key="3">
    <source>
        <dbReference type="Pfam" id="PF08028"/>
    </source>
</evidence>
<evidence type="ECO:0000256" key="1">
    <source>
        <dbReference type="ARBA" id="ARBA00023002"/>
    </source>
</evidence>
<feature type="domain" description="Acyl-CoA dehydrogenase C-terminal" evidence="3">
    <location>
        <begin position="248"/>
        <end position="374"/>
    </location>
</feature>
<dbReference type="InterPro" id="IPR050741">
    <property type="entry name" value="Acyl-CoA_dehydrogenase"/>
</dbReference>
<dbReference type="InterPro" id="IPR013107">
    <property type="entry name" value="Acyl-CoA_DH_C"/>
</dbReference>